<accession>A0ABS3UZI9</accession>
<keyword evidence="2" id="KW-1185">Reference proteome</keyword>
<dbReference type="EMBL" id="JAGFNS010000049">
    <property type="protein sequence ID" value="MBO3743982.1"/>
    <property type="molecule type" value="Genomic_DNA"/>
</dbReference>
<name>A0ABS3UZI9_9ACTN</name>
<proteinExistence type="predicted"/>
<evidence type="ECO:0000313" key="1">
    <source>
        <dbReference type="EMBL" id="MBO3743982.1"/>
    </source>
</evidence>
<sequence>MQLRNDLDGTGGFLILIVDELSAPTDGGDYWVEDMSALESFIESSKWQIEWGE</sequence>
<dbReference type="Proteomes" id="UP000679690">
    <property type="component" value="Unassembled WGS sequence"/>
</dbReference>
<evidence type="ECO:0000313" key="2">
    <source>
        <dbReference type="Proteomes" id="UP000679690"/>
    </source>
</evidence>
<dbReference type="RefSeq" id="WP_208473216.1">
    <property type="nucleotide sequence ID" value="NZ_JAGFNS010000049.1"/>
</dbReference>
<protein>
    <submittedName>
        <fullName evidence="1">Uncharacterized protein</fullName>
    </submittedName>
</protein>
<comment type="caution">
    <text evidence="1">The sequence shown here is derived from an EMBL/GenBank/DDBJ whole genome shotgun (WGS) entry which is preliminary data.</text>
</comment>
<reference evidence="1 2" key="1">
    <citation type="submission" date="2021-03" db="EMBL/GenBank/DDBJ databases">
        <title>Actinoplanes flavus sp. nov., a novel actinomycete isolated from Coconut Palm rhizosphere soil.</title>
        <authorList>
            <person name="Luo X."/>
        </authorList>
    </citation>
    <scope>NUCLEOTIDE SEQUENCE [LARGE SCALE GENOMIC DNA]</scope>
    <source>
        <strain evidence="1 2">NEAU-H7</strain>
    </source>
</reference>
<gene>
    <name evidence="1" type="ORF">J5X75_41460</name>
</gene>
<organism evidence="1 2">
    <name type="scientific">Actinoplanes flavus</name>
    <dbReference type="NCBI Taxonomy" id="2820290"/>
    <lineage>
        <taxon>Bacteria</taxon>
        <taxon>Bacillati</taxon>
        <taxon>Actinomycetota</taxon>
        <taxon>Actinomycetes</taxon>
        <taxon>Micromonosporales</taxon>
        <taxon>Micromonosporaceae</taxon>
        <taxon>Actinoplanes</taxon>
    </lineage>
</organism>